<keyword evidence="4 8" id="KW-0812">Transmembrane</keyword>
<dbReference type="GO" id="GO:0008324">
    <property type="term" value="F:monoatomic cation transmembrane transporter activity"/>
    <property type="evidence" value="ECO:0007669"/>
    <property type="project" value="InterPro"/>
</dbReference>
<keyword evidence="10" id="KW-1185">Reference proteome</keyword>
<accession>A0A449B5Q3</accession>
<comment type="subcellular location">
    <subcellularLocation>
        <location evidence="1">Cell membrane</location>
        <topology evidence="1">Multi-pass membrane protein</topology>
    </subcellularLocation>
</comment>
<dbReference type="OrthoDB" id="9810952at2"/>
<dbReference type="Pfam" id="PF02386">
    <property type="entry name" value="TrkH"/>
    <property type="match status" value="2"/>
</dbReference>
<evidence type="ECO:0000256" key="6">
    <source>
        <dbReference type="ARBA" id="ARBA00023065"/>
    </source>
</evidence>
<sequence>MDQLKHWLRKHWFLQHFKNFFNLISNFKNNLSKLKYLLFVYFLIVLVSTLLLYAPFTQNDLDPITGDKVTKLSFVDALFTASSAFSDTGLTVKSTFAQFNVFGQAIIAILIFAGGIGVFALKLFIFNFIFRRKSISLGETKLIQSERGGEDSARVVKLVIVSVKFLLVVTLIFSAILSIYFYFADDASATAGIKAFLREQYPNLPENKLAYISPKNNIEMAIRFGFFHTISAINNAGFDIISNNSLMPYYSDYFLQICFIILFVIGGLGYPVIYDLRCWLKHKLTKQKGEYNLTLFTKLSLIVYFLVFAFGFIVTLIFEIISKDMNTIWNKYYFKKSELQHFDSYRLWLFNGSLSLSENWEAHQWKTPIINGSQNDYRFLSSEEIITIKNNLTPILQRGQMYGNAFQKVFAILFISLSTRSAGFSTSSLSDFTFNSYITYSIMMFIGAAPSSTGGGIRTTTFALILLGIVSTFRGDRKTRLFRRSISRDNTFNALQVFLISLSLVIVATMICVTSFDVYSHGGLNTAGSLTKDNVLLQNPETYRLEQIVFEICSAFGTTGLSLGITPGLNVGSKIALTIVMFIGQFGISSLLFVWKRKKRYNTYYEYIEEDVAIG</sequence>
<feature type="transmembrane region" description="Helical" evidence="8">
    <location>
        <begin position="494"/>
        <end position="516"/>
    </location>
</feature>
<protein>
    <submittedName>
        <fullName evidence="9">Ktr system potassium uptake protein B</fullName>
    </submittedName>
</protein>
<evidence type="ECO:0000256" key="8">
    <source>
        <dbReference type="SAM" id="Phobius"/>
    </source>
</evidence>
<dbReference type="AlphaFoldDB" id="A0A449B5Q3"/>
<feature type="transmembrane region" description="Helical" evidence="8">
    <location>
        <begin position="101"/>
        <end position="125"/>
    </location>
</feature>
<organism evidence="9 10">
    <name type="scientific">Mycoplasmopsis columboralis</name>
    <dbReference type="NCBI Taxonomy" id="171282"/>
    <lineage>
        <taxon>Bacteria</taxon>
        <taxon>Bacillati</taxon>
        <taxon>Mycoplasmatota</taxon>
        <taxon>Mycoplasmoidales</taxon>
        <taxon>Metamycoplasmataceae</taxon>
        <taxon>Mycoplasmopsis</taxon>
    </lineage>
</organism>
<evidence type="ECO:0000313" key="10">
    <source>
        <dbReference type="Proteomes" id="UP000289497"/>
    </source>
</evidence>
<evidence type="ECO:0000256" key="1">
    <source>
        <dbReference type="ARBA" id="ARBA00004651"/>
    </source>
</evidence>
<keyword evidence="5 8" id="KW-1133">Transmembrane helix</keyword>
<gene>
    <name evidence="9" type="primary">ktrB</name>
    <name evidence="9" type="ORF">NCTC10179_00062</name>
</gene>
<feature type="transmembrane region" description="Helical" evidence="8">
    <location>
        <begin position="155"/>
        <end position="183"/>
    </location>
</feature>
<dbReference type="GO" id="GO:0030001">
    <property type="term" value="P:metal ion transport"/>
    <property type="evidence" value="ECO:0007669"/>
    <property type="project" value="UniProtKB-ARBA"/>
</dbReference>
<evidence type="ECO:0000256" key="3">
    <source>
        <dbReference type="ARBA" id="ARBA00022475"/>
    </source>
</evidence>
<dbReference type="PANTHER" id="PTHR32024">
    <property type="entry name" value="TRK SYSTEM POTASSIUM UPTAKE PROTEIN TRKG-RELATED"/>
    <property type="match status" value="1"/>
</dbReference>
<evidence type="ECO:0000256" key="5">
    <source>
        <dbReference type="ARBA" id="ARBA00022989"/>
    </source>
</evidence>
<dbReference type="GO" id="GO:0005886">
    <property type="term" value="C:plasma membrane"/>
    <property type="evidence" value="ECO:0007669"/>
    <property type="project" value="UniProtKB-SubCell"/>
</dbReference>
<evidence type="ECO:0000313" key="9">
    <source>
        <dbReference type="EMBL" id="VEU75906.1"/>
    </source>
</evidence>
<keyword evidence="6" id="KW-0406">Ion transport</keyword>
<dbReference type="InterPro" id="IPR003445">
    <property type="entry name" value="Cat_transpt"/>
</dbReference>
<evidence type="ECO:0000256" key="4">
    <source>
        <dbReference type="ARBA" id="ARBA00022692"/>
    </source>
</evidence>
<keyword evidence="2" id="KW-0813">Transport</keyword>
<reference evidence="9 10" key="1">
    <citation type="submission" date="2019-01" db="EMBL/GenBank/DDBJ databases">
        <authorList>
            <consortium name="Pathogen Informatics"/>
        </authorList>
    </citation>
    <scope>NUCLEOTIDE SEQUENCE [LARGE SCALE GENOMIC DNA]</scope>
    <source>
        <strain evidence="9 10">NCTC10179</strain>
    </source>
</reference>
<dbReference type="Proteomes" id="UP000289497">
    <property type="component" value="Chromosome"/>
</dbReference>
<feature type="transmembrane region" description="Helical" evidence="8">
    <location>
        <begin position="253"/>
        <end position="274"/>
    </location>
</feature>
<evidence type="ECO:0000256" key="7">
    <source>
        <dbReference type="ARBA" id="ARBA00023136"/>
    </source>
</evidence>
<feature type="transmembrane region" description="Helical" evidence="8">
    <location>
        <begin position="455"/>
        <end position="473"/>
    </location>
</feature>
<dbReference type="KEGG" id="mcou:NCTC10179_00062"/>
<feature type="transmembrane region" description="Helical" evidence="8">
    <location>
        <begin position="36"/>
        <end position="56"/>
    </location>
</feature>
<dbReference type="PANTHER" id="PTHR32024:SF1">
    <property type="entry name" value="KTR SYSTEM POTASSIUM UPTAKE PROTEIN B"/>
    <property type="match status" value="1"/>
</dbReference>
<dbReference type="RefSeq" id="WP_036434114.1">
    <property type="nucleotide sequence ID" value="NZ_LR215039.1"/>
</dbReference>
<keyword evidence="7 8" id="KW-0472">Membrane</keyword>
<proteinExistence type="predicted"/>
<keyword evidence="3" id="KW-1003">Cell membrane</keyword>
<dbReference type="EMBL" id="LR215039">
    <property type="protein sequence ID" value="VEU75906.1"/>
    <property type="molecule type" value="Genomic_DNA"/>
</dbReference>
<feature type="transmembrane region" description="Helical" evidence="8">
    <location>
        <begin position="575"/>
        <end position="595"/>
    </location>
</feature>
<evidence type="ECO:0000256" key="2">
    <source>
        <dbReference type="ARBA" id="ARBA00022448"/>
    </source>
</evidence>
<feature type="transmembrane region" description="Helical" evidence="8">
    <location>
        <begin position="295"/>
        <end position="321"/>
    </location>
</feature>
<name>A0A449B5Q3_9BACT</name>